<dbReference type="SUPFAM" id="SSF55486">
    <property type="entry name" value="Metalloproteases ('zincins'), catalytic domain"/>
    <property type="match status" value="1"/>
</dbReference>
<organism evidence="7 8">
    <name type="scientific">Thermoactinomyces intermedius</name>
    <dbReference type="NCBI Taxonomy" id="2024"/>
    <lineage>
        <taxon>Bacteria</taxon>
        <taxon>Bacillati</taxon>
        <taxon>Bacillota</taxon>
        <taxon>Bacilli</taxon>
        <taxon>Bacillales</taxon>
        <taxon>Thermoactinomycetaceae</taxon>
        <taxon>Thermoactinomyces</taxon>
    </lineage>
</organism>
<comment type="caution">
    <text evidence="7">The sequence shown here is derived from an EMBL/GenBank/DDBJ whole genome shotgun (WGS) entry which is preliminary data.</text>
</comment>
<dbReference type="Proteomes" id="UP000633619">
    <property type="component" value="Unassembled WGS sequence"/>
</dbReference>
<dbReference type="RefSeq" id="WP_181731822.1">
    <property type="nucleotide sequence ID" value="NZ_JACEIR010000003.1"/>
</dbReference>
<keyword evidence="5" id="KW-0479">Metal-binding</keyword>
<evidence type="ECO:0000313" key="8">
    <source>
        <dbReference type="Proteomes" id="UP000633619"/>
    </source>
</evidence>
<dbReference type="Pfam" id="PF02031">
    <property type="entry name" value="Peptidase_M7"/>
    <property type="match status" value="1"/>
</dbReference>
<protein>
    <recommendedName>
        <fullName evidence="4">Extracellular small neutral protease</fullName>
        <ecNumber evidence="3">3.4.24.77</ecNumber>
    </recommendedName>
    <alternativeName>
        <fullName evidence="6">Snapalysin</fullName>
    </alternativeName>
</protein>
<dbReference type="GO" id="GO:0008270">
    <property type="term" value="F:zinc ion binding"/>
    <property type="evidence" value="ECO:0007669"/>
    <property type="project" value="InterPro"/>
</dbReference>
<keyword evidence="8" id="KW-1185">Reference proteome</keyword>
<sequence length="166" mass="18952">MKKITFLLLLALAVIFGLLPSGYAAHYIDADSVKNGAIRYKNSSRYLKAVDHADYAWNQLTTISVYPASSPDLIFYDANYSTASWDGLYTPKSGADTIHLNIYYMDKYTTPVQARVAAHEMGHALGLGDHEEYSYRKILMYKCSTCNPYNTPTHHDRQDYYAKWRD</sequence>
<gene>
    <name evidence="7" type="ORF">I8U20_04505</name>
</gene>
<dbReference type="EC" id="3.4.24.77" evidence="3"/>
<evidence type="ECO:0000313" key="7">
    <source>
        <dbReference type="EMBL" id="MBH8594589.1"/>
    </source>
</evidence>
<proteinExistence type="inferred from homology"/>
<dbReference type="InterPro" id="IPR000013">
    <property type="entry name" value="Peptidase_M7"/>
</dbReference>
<dbReference type="AlphaFoldDB" id="A0A8I1A4C8"/>
<reference evidence="7 8" key="1">
    <citation type="submission" date="2020-12" db="EMBL/GenBank/DDBJ databases">
        <title>WGS of Thermoactinomyces spp.</title>
        <authorList>
            <person name="Cheng K."/>
        </authorList>
    </citation>
    <scope>NUCLEOTIDE SEQUENCE [LARGE SCALE GENOMIC DNA]</scope>
    <source>
        <strain evidence="8">CICC 10671\DSM 43846</strain>
    </source>
</reference>
<dbReference type="GO" id="GO:0006508">
    <property type="term" value="P:proteolysis"/>
    <property type="evidence" value="ECO:0007669"/>
    <property type="project" value="InterPro"/>
</dbReference>
<dbReference type="EMBL" id="JAECVW010000002">
    <property type="protein sequence ID" value="MBH8594589.1"/>
    <property type="molecule type" value="Genomic_DNA"/>
</dbReference>
<evidence type="ECO:0000256" key="3">
    <source>
        <dbReference type="ARBA" id="ARBA00012325"/>
    </source>
</evidence>
<dbReference type="GO" id="GO:0005576">
    <property type="term" value="C:extracellular region"/>
    <property type="evidence" value="ECO:0007669"/>
    <property type="project" value="InterPro"/>
</dbReference>
<dbReference type="InterPro" id="IPR024079">
    <property type="entry name" value="MetalloPept_cat_dom_sf"/>
</dbReference>
<comment type="similarity">
    <text evidence="2">Belongs to the peptidase M7 family.</text>
</comment>
<evidence type="ECO:0000256" key="5">
    <source>
        <dbReference type="ARBA" id="ARBA00022723"/>
    </source>
</evidence>
<name>A0A8I1A4C8_THEIN</name>
<evidence type="ECO:0000256" key="2">
    <source>
        <dbReference type="ARBA" id="ARBA00006571"/>
    </source>
</evidence>
<evidence type="ECO:0000256" key="6">
    <source>
        <dbReference type="ARBA" id="ARBA00029927"/>
    </source>
</evidence>
<evidence type="ECO:0000256" key="4">
    <source>
        <dbReference type="ARBA" id="ARBA00019129"/>
    </source>
</evidence>
<dbReference type="Gene3D" id="3.40.390.10">
    <property type="entry name" value="Collagenase (Catalytic Domain)"/>
    <property type="match status" value="1"/>
</dbReference>
<evidence type="ECO:0000256" key="1">
    <source>
        <dbReference type="ARBA" id="ARBA00000612"/>
    </source>
</evidence>
<comment type="catalytic activity">
    <reaction evidence="1">
        <text>Hydrolyzes proteins with a preference for Tyr or Phe in the P1' position. Has no action on amino-acid p-nitroanilides.</text>
        <dbReference type="EC" id="3.4.24.77"/>
    </reaction>
</comment>
<accession>A0A8I1A4C8</accession>
<dbReference type="GO" id="GO:0004222">
    <property type="term" value="F:metalloendopeptidase activity"/>
    <property type="evidence" value="ECO:0007669"/>
    <property type="project" value="InterPro"/>
</dbReference>